<dbReference type="InterPro" id="IPR002035">
    <property type="entry name" value="VWF_A"/>
</dbReference>
<protein>
    <submittedName>
        <fullName evidence="4">VWFA domain-containing protein</fullName>
    </submittedName>
</protein>
<accession>A0A914EF62</accession>
<evidence type="ECO:0000313" key="3">
    <source>
        <dbReference type="Proteomes" id="UP000887540"/>
    </source>
</evidence>
<feature type="compositionally biased region" description="Low complexity" evidence="1">
    <location>
        <begin position="67"/>
        <end position="79"/>
    </location>
</feature>
<keyword evidence="3" id="KW-1185">Reference proteome</keyword>
<dbReference type="AlphaFoldDB" id="A0A914EF62"/>
<sequence length="447" mass="48195">MGAGDTIVITDGTMTKTIDSTLCAANDKGNTQIQLFNGSYSNYLNVTVTENSAALFILSFQQGEPLTRQQTTTPAGTTASYNGTGPNPQGARMELAFVVDSSFGPGPTFFSTTTIPIIKNLASYFRIGTDINTDLTRLSLVRLATQSSYGGSLAPAWTIDQPTFDKLLSTIYLPGVNNSIFSTTLNTFIQDAFAVGGETPTRNKTQKVLLIFVNTDVNPNDNSSNLINLANQLMYYDVHAIVVNMGSDPLPLLLKTPGSLVGTLQGSNKLRYYQYNIVDGVTGTVDNLLSQVLLNGNFLCATGIADNNVTVDGTAPPITATITLPYSNKQPTAQIIQQQAYCNNMNTEYTYTPKLATTSITVTVVQQEITAGVDYLDVYNGIDLVASFSGLEITNAQICFSNASYIKVVLETKNSWVLGGVKVTILEAATPCPVLTWPPTTFYRRKK</sequence>
<dbReference type="PROSITE" id="PS50234">
    <property type="entry name" value="VWFA"/>
    <property type="match status" value="1"/>
</dbReference>
<feature type="region of interest" description="Disordered" evidence="1">
    <location>
        <begin position="67"/>
        <end position="86"/>
    </location>
</feature>
<organism evidence="3 4">
    <name type="scientific">Acrobeloides nanus</name>
    <dbReference type="NCBI Taxonomy" id="290746"/>
    <lineage>
        <taxon>Eukaryota</taxon>
        <taxon>Metazoa</taxon>
        <taxon>Ecdysozoa</taxon>
        <taxon>Nematoda</taxon>
        <taxon>Chromadorea</taxon>
        <taxon>Rhabditida</taxon>
        <taxon>Tylenchina</taxon>
        <taxon>Cephalobomorpha</taxon>
        <taxon>Cephaloboidea</taxon>
        <taxon>Cephalobidae</taxon>
        <taxon>Acrobeloides</taxon>
    </lineage>
</organism>
<dbReference type="Proteomes" id="UP000887540">
    <property type="component" value="Unplaced"/>
</dbReference>
<dbReference type="WBParaSite" id="ACRNAN_scaffold783.g31963.t1">
    <property type="protein sequence ID" value="ACRNAN_scaffold783.g31963.t1"/>
    <property type="gene ID" value="ACRNAN_scaffold783.g31963"/>
</dbReference>
<reference evidence="4" key="1">
    <citation type="submission" date="2022-11" db="UniProtKB">
        <authorList>
            <consortium name="WormBaseParasite"/>
        </authorList>
    </citation>
    <scope>IDENTIFICATION</scope>
</reference>
<evidence type="ECO:0000256" key="1">
    <source>
        <dbReference type="SAM" id="MobiDB-lite"/>
    </source>
</evidence>
<evidence type="ECO:0000313" key="4">
    <source>
        <dbReference type="WBParaSite" id="ACRNAN_scaffold783.g31963.t1"/>
    </source>
</evidence>
<dbReference type="SUPFAM" id="SSF53300">
    <property type="entry name" value="vWA-like"/>
    <property type="match status" value="1"/>
</dbReference>
<feature type="domain" description="VWFA" evidence="2">
    <location>
        <begin position="94"/>
        <end position="292"/>
    </location>
</feature>
<name>A0A914EF62_9BILA</name>
<proteinExistence type="predicted"/>
<dbReference type="InterPro" id="IPR036465">
    <property type="entry name" value="vWFA_dom_sf"/>
</dbReference>
<evidence type="ECO:0000259" key="2">
    <source>
        <dbReference type="PROSITE" id="PS50234"/>
    </source>
</evidence>
<dbReference type="Gene3D" id="3.40.50.410">
    <property type="entry name" value="von Willebrand factor, type A domain"/>
    <property type="match status" value="1"/>
</dbReference>